<feature type="compositionally biased region" description="Low complexity" evidence="1">
    <location>
        <begin position="44"/>
        <end position="61"/>
    </location>
</feature>
<evidence type="ECO:0000313" key="2">
    <source>
        <dbReference type="EMBL" id="EEQ94775.1"/>
    </source>
</evidence>
<organism evidence="2 3">
    <name type="scientific">Brucella intermedia LMG 3301</name>
    <dbReference type="NCBI Taxonomy" id="641118"/>
    <lineage>
        <taxon>Bacteria</taxon>
        <taxon>Pseudomonadati</taxon>
        <taxon>Pseudomonadota</taxon>
        <taxon>Alphaproteobacteria</taxon>
        <taxon>Hyphomicrobiales</taxon>
        <taxon>Brucellaceae</taxon>
        <taxon>Brucella/Ochrobactrum group</taxon>
        <taxon>Brucella</taxon>
    </lineage>
</organism>
<dbReference type="Pfam" id="PF10984">
    <property type="entry name" value="DUF2794"/>
    <property type="match status" value="1"/>
</dbReference>
<sequence>MRRGRFASPPLLNTDPGCTQFVPEPVRLSGGAPQKAERKEMDTSSAANEDSSSPSPSSASPKVVPLGRARSAPVSFNRHELGKILNIYGRMVASGTWRDYAIDHLSDRAVFSIFRRASEMPLFRIEKNPKLAQKQGAYSVIAASGLIMKRGHELERVLRVFDKSLKLVES</sequence>
<protein>
    <submittedName>
        <fullName evidence="2">Uncharacterized protein</fullName>
    </submittedName>
</protein>
<accession>C4WGG7</accession>
<name>C4WGG7_9HYPH</name>
<gene>
    <name evidence="2" type="ORF">OINT_1000103</name>
</gene>
<comment type="caution">
    <text evidence="2">The sequence shown here is derived from an EMBL/GenBank/DDBJ whole genome shotgun (WGS) entry which is preliminary data.</text>
</comment>
<reference evidence="2 3" key="1">
    <citation type="submission" date="2009-05" db="EMBL/GenBank/DDBJ databases">
        <authorList>
            <person name="Setubal J.C."/>
            <person name="Boyle S."/>
            <person name="Crasta O.R."/>
            <person name="Gillespie J.J."/>
            <person name="Kenyon R.W."/>
            <person name="Lu J."/>
            <person name="Mane S."/>
            <person name="Nagrani S."/>
            <person name="Shallom J.M."/>
            <person name="Shallom S."/>
            <person name="Shukla M."/>
            <person name="Snyder E.E."/>
            <person name="Sobral B.W."/>
            <person name="Wattam A.R."/>
            <person name="Will R."/>
            <person name="Williams K."/>
            <person name="Yoo H."/>
            <person name="Munk C."/>
            <person name="Tapia R."/>
            <person name="Green L."/>
            <person name="Rogers Y."/>
            <person name="Detter J.C."/>
            <person name="Bruce D."/>
            <person name="Brettin T.S."/>
            <person name="Tsolis R."/>
        </authorList>
    </citation>
    <scope>NUCLEOTIDE SEQUENCE [LARGE SCALE GENOMIC DNA]</scope>
    <source>
        <strain evidence="2 3">LMG 3301</strain>
    </source>
</reference>
<proteinExistence type="predicted"/>
<dbReference type="HOGENOM" id="CLU_133774_0_1_5"/>
<dbReference type="InterPro" id="IPR021252">
    <property type="entry name" value="DUF2794"/>
</dbReference>
<feature type="region of interest" description="Disordered" evidence="1">
    <location>
        <begin position="1"/>
        <end position="66"/>
    </location>
</feature>
<dbReference type="AlphaFoldDB" id="C4WGG7"/>
<dbReference type="Proteomes" id="UP000004386">
    <property type="component" value="Unassembled WGS sequence"/>
</dbReference>
<evidence type="ECO:0000256" key="1">
    <source>
        <dbReference type="SAM" id="MobiDB-lite"/>
    </source>
</evidence>
<dbReference type="EMBL" id="ACQA01000001">
    <property type="protein sequence ID" value="EEQ94775.1"/>
    <property type="molecule type" value="Genomic_DNA"/>
</dbReference>
<evidence type="ECO:0000313" key="3">
    <source>
        <dbReference type="Proteomes" id="UP000004386"/>
    </source>
</evidence>